<gene>
    <name evidence="3" type="ORF">PHLGIDRAFT_126290</name>
</gene>
<name>A0A0C3SDC2_PHLG1</name>
<dbReference type="InterPro" id="IPR011992">
    <property type="entry name" value="EF-hand-dom_pair"/>
</dbReference>
<dbReference type="SUPFAM" id="SSF47473">
    <property type="entry name" value="EF-hand"/>
    <property type="match status" value="1"/>
</dbReference>
<feature type="region of interest" description="Disordered" evidence="1">
    <location>
        <begin position="261"/>
        <end position="286"/>
    </location>
</feature>
<accession>A0A0C3SDC2</accession>
<feature type="compositionally biased region" description="Low complexity" evidence="1">
    <location>
        <begin position="130"/>
        <end position="139"/>
    </location>
</feature>
<reference evidence="3 4" key="1">
    <citation type="journal article" date="2014" name="PLoS Genet.">
        <title>Analysis of the Phlebiopsis gigantea genome, transcriptome and secretome provides insight into its pioneer colonization strategies of wood.</title>
        <authorList>
            <person name="Hori C."/>
            <person name="Ishida T."/>
            <person name="Igarashi K."/>
            <person name="Samejima M."/>
            <person name="Suzuki H."/>
            <person name="Master E."/>
            <person name="Ferreira P."/>
            <person name="Ruiz-Duenas F.J."/>
            <person name="Held B."/>
            <person name="Canessa P."/>
            <person name="Larrondo L.F."/>
            <person name="Schmoll M."/>
            <person name="Druzhinina I.S."/>
            <person name="Kubicek C.P."/>
            <person name="Gaskell J.A."/>
            <person name="Kersten P."/>
            <person name="St John F."/>
            <person name="Glasner J."/>
            <person name="Sabat G."/>
            <person name="Splinter BonDurant S."/>
            <person name="Syed K."/>
            <person name="Yadav J."/>
            <person name="Mgbeahuruike A.C."/>
            <person name="Kovalchuk A."/>
            <person name="Asiegbu F.O."/>
            <person name="Lackner G."/>
            <person name="Hoffmeister D."/>
            <person name="Rencoret J."/>
            <person name="Gutierrez A."/>
            <person name="Sun H."/>
            <person name="Lindquist E."/>
            <person name="Barry K."/>
            <person name="Riley R."/>
            <person name="Grigoriev I.V."/>
            <person name="Henrissat B."/>
            <person name="Kues U."/>
            <person name="Berka R.M."/>
            <person name="Martinez A.T."/>
            <person name="Covert S.F."/>
            <person name="Blanchette R.A."/>
            <person name="Cullen D."/>
        </authorList>
    </citation>
    <scope>NUCLEOTIDE SEQUENCE [LARGE SCALE GENOMIC DNA]</scope>
    <source>
        <strain evidence="3 4">11061_1 CR5-6</strain>
    </source>
</reference>
<dbReference type="Pfam" id="PF12763">
    <property type="entry name" value="EH"/>
    <property type="match status" value="1"/>
</dbReference>
<feature type="compositionally biased region" description="Polar residues" evidence="1">
    <location>
        <begin position="356"/>
        <end position="369"/>
    </location>
</feature>
<feature type="compositionally biased region" description="Pro residues" evidence="1">
    <location>
        <begin position="335"/>
        <end position="344"/>
    </location>
</feature>
<dbReference type="InterPro" id="IPR000261">
    <property type="entry name" value="EH_dom"/>
</dbReference>
<proteinExistence type="predicted"/>
<feature type="compositionally biased region" description="Low complexity" evidence="1">
    <location>
        <begin position="370"/>
        <end position="384"/>
    </location>
</feature>
<feature type="compositionally biased region" description="Low complexity" evidence="1">
    <location>
        <begin position="55"/>
        <end position="76"/>
    </location>
</feature>
<dbReference type="Gene3D" id="1.10.238.10">
    <property type="entry name" value="EF-hand"/>
    <property type="match status" value="1"/>
</dbReference>
<protein>
    <recommendedName>
        <fullName evidence="2">EH domain-containing protein</fullName>
    </recommendedName>
</protein>
<dbReference type="AlphaFoldDB" id="A0A0C3SDC2"/>
<feature type="compositionally biased region" description="Low complexity" evidence="1">
    <location>
        <begin position="345"/>
        <end position="355"/>
    </location>
</feature>
<feature type="domain" description="EH" evidence="2">
    <location>
        <begin position="475"/>
        <end position="521"/>
    </location>
</feature>
<evidence type="ECO:0000313" key="4">
    <source>
        <dbReference type="Proteomes" id="UP000053257"/>
    </source>
</evidence>
<feature type="region of interest" description="Disordered" evidence="1">
    <location>
        <begin position="114"/>
        <end position="194"/>
    </location>
</feature>
<feature type="region of interest" description="Disordered" evidence="1">
    <location>
        <begin position="27"/>
        <end position="76"/>
    </location>
</feature>
<evidence type="ECO:0000259" key="2">
    <source>
        <dbReference type="Pfam" id="PF12763"/>
    </source>
</evidence>
<dbReference type="EMBL" id="KN840465">
    <property type="protein sequence ID" value="KIP09555.1"/>
    <property type="molecule type" value="Genomic_DNA"/>
</dbReference>
<dbReference type="STRING" id="745531.A0A0C3SDC2"/>
<sequence length="552" mass="58888">MLSEDVSLPIKSRINAFEALASKPINVPTSASKSAPSLLDTPVSPSSKTYFPITPATTSPSAKSSSGASSPSGLTLGRKTSLIDDWVLEDGPLPYAPRQKLPVNGAVRHFSDSIIPKTTTSSPPLINFESSPPSSLQSAPPLPPRKASYSSLKSVSLSNSSTSSLARSPSTPSAPLPVPPLPQRKKSDSLTVDHAYPPLSKLGISIPSRGNGSRHVPASSISSFHSVSLSSDGGTDLMTPGSITDFVATYPVDRDSREADNIREHDSGSLDESFDNVSTSSVVSPSVSSVSNDWVEFVRRPEPPKLPKRPTPGPSSTLSSPAISVPYAVRNGQPKPSPPPPPPSRTRAPPSNRSSLNSTTASSDRSSVISQATSRSSMSSYRPSVPTKATMTPSGQLARPTPVPPAAKRRYEAVFVKNVQAQRRVAIGAHERALSPPMGRKARQAAGWRGLSVDLITNPQENGNTETVDEEVGPDEKLDARVVSVIWKCSKLERAKLRDIWAECDPSGLGSLDREAFARGMWRIDEELRKARLVSRGPTTVRQSRRLASLLR</sequence>
<feature type="compositionally biased region" description="Low complexity" evidence="1">
    <location>
        <begin position="148"/>
        <end position="171"/>
    </location>
</feature>
<feature type="region of interest" description="Disordered" evidence="1">
    <location>
        <begin position="300"/>
        <end position="404"/>
    </location>
</feature>
<feature type="compositionally biased region" description="Pro residues" evidence="1">
    <location>
        <begin position="172"/>
        <end position="182"/>
    </location>
</feature>
<dbReference type="OrthoDB" id="10045710at2759"/>
<dbReference type="Proteomes" id="UP000053257">
    <property type="component" value="Unassembled WGS sequence"/>
</dbReference>
<dbReference type="HOGENOM" id="CLU_024941_0_0_1"/>
<evidence type="ECO:0000313" key="3">
    <source>
        <dbReference type="EMBL" id="KIP09555.1"/>
    </source>
</evidence>
<organism evidence="3 4">
    <name type="scientific">Phlebiopsis gigantea (strain 11061_1 CR5-6)</name>
    <name type="common">White-rot fungus</name>
    <name type="synonym">Peniophora gigantea</name>
    <dbReference type="NCBI Taxonomy" id="745531"/>
    <lineage>
        <taxon>Eukaryota</taxon>
        <taxon>Fungi</taxon>
        <taxon>Dikarya</taxon>
        <taxon>Basidiomycota</taxon>
        <taxon>Agaricomycotina</taxon>
        <taxon>Agaricomycetes</taxon>
        <taxon>Polyporales</taxon>
        <taxon>Phanerochaetaceae</taxon>
        <taxon>Phlebiopsis</taxon>
    </lineage>
</organism>
<feature type="compositionally biased region" description="Low complexity" evidence="1">
    <location>
        <begin position="277"/>
        <end position="286"/>
    </location>
</feature>
<evidence type="ECO:0000256" key="1">
    <source>
        <dbReference type="SAM" id="MobiDB-lite"/>
    </source>
</evidence>
<keyword evidence="4" id="KW-1185">Reference proteome</keyword>